<feature type="domain" description="ABC transmembrane type-2" evidence="6">
    <location>
        <begin position="20"/>
        <end position="248"/>
    </location>
</feature>
<evidence type="ECO:0000256" key="5">
    <source>
        <dbReference type="RuleBase" id="RU361157"/>
    </source>
</evidence>
<dbReference type="InterPro" id="IPR047817">
    <property type="entry name" value="ABC2_TM_bact-type"/>
</dbReference>
<name>A0A2H0UL06_9BACT</name>
<evidence type="ECO:0000256" key="2">
    <source>
        <dbReference type="ARBA" id="ARBA00022692"/>
    </source>
</evidence>
<keyword evidence="5" id="KW-0813">Transport</keyword>
<dbReference type="GO" id="GO:0043190">
    <property type="term" value="C:ATP-binding cassette (ABC) transporter complex"/>
    <property type="evidence" value="ECO:0007669"/>
    <property type="project" value="InterPro"/>
</dbReference>
<dbReference type="PIRSF" id="PIRSF006648">
    <property type="entry name" value="DrrB"/>
    <property type="match status" value="1"/>
</dbReference>
<evidence type="ECO:0000259" key="6">
    <source>
        <dbReference type="PROSITE" id="PS51012"/>
    </source>
</evidence>
<feature type="transmembrane region" description="Helical" evidence="5">
    <location>
        <begin position="99"/>
        <end position="124"/>
    </location>
</feature>
<dbReference type="Proteomes" id="UP000229526">
    <property type="component" value="Unassembled WGS sequence"/>
</dbReference>
<organism evidence="7 8">
    <name type="scientific">Candidatus Harrisonbacteria bacterium CG10_big_fil_rev_8_21_14_0_10_49_15</name>
    <dbReference type="NCBI Taxonomy" id="1974587"/>
    <lineage>
        <taxon>Bacteria</taxon>
        <taxon>Candidatus Harrisoniibacteriota</taxon>
    </lineage>
</organism>
<feature type="transmembrane region" description="Helical" evidence="5">
    <location>
        <begin position="136"/>
        <end position="157"/>
    </location>
</feature>
<gene>
    <name evidence="7" type="ORF">COU11_02565</name>
</gene>
<dbReference type="GO" id="GO:0140359">
    <property type="term" value="F:ABC-type transporter activity"/>
    <property type="evidence" value="ECO:0007669"/>
    <property type="project" value="InterPro"/>
</dbReference>
<feature type="transmembrane region" description="Helical" evidence="5">
    <location>
        <begin position="20"/>
        <end position="40"/>
    </location>
</feature>
<evidence type="ECO:0000256" key="4">
    <source>
        <dbReference type="ARBA" id="ARBA00023136"/>
    </source>
</evidence>
<accession>A0A2H0UL06</accession>
<keyword evidence="5" id="KW-1003">Cell membrane</keyword>
<evidence type="ECO:0000256" key="1">
    <source>
        <dbReference type="ARBA" id="ARBA00004141"/>
    </source>
</evidence>
<keyword evidence="2 5" id="KW-0812">Transmembrane</keyword>
<evidence type="ECO:0000313" key="8">
    <source>
        <dbReference type="Proteomes" id="UP000229526"/>
    </source>
</evidence>
<comment type="subcellular location">
    <subcellularLocation>
        <location evidence="5">Cell membrane</location>
        <topology evidence="5">Multi-pass membrane protein</topology>
    </subcellularLocation>
    <subcellularLocation>
        <location evidence="1">Membrane</location>
        <topology evidence="1">Multi-pass membrane protein</topology>
    </subcellularLocation>
</comment>
<comment type="similarity">
    <text evidence="5">Belongs to the ABC-2 integral membrane protein family.</text>
</comment>
<dbReference type="PRINTS" id="PR00164">
    <property type="entry name" value="ABC2TRNSPORT"/>
</dbReference>
<dbReference type="InterPro" id="IPR013525">
    <property type="entry name" value="ABC2_TM"/>
</dbReference>
<proteinExistence type="inferred from homology"/>
<dbReference type="InterPro" id="IPR051784">
    <property type="entry name" value="Nod_factor_ABC_transporter"/>
</dbReference>
<evidence type="ECO:0000313" key="7">
    <source>
        <dbReference type="EMBL" id="PIR87089.1"/>
    </source>
</evidence>
<dbReference type="InterPro" id="IPR000412">
    <property type="entry name" value="ABC_2_transport"/>
</dbReference>
<dbReference type="Pfam" id="PF01061">
    <property type="entry name" value="ABC2_membrane"/>
    <property type="match status" value="1"/>
</dbReference>
<reference evidence="8" key="1">
    <citation type="submission" date="2017-09" db="EMBL/GenBank/DDBJ databases">
        <title>Depth-based differentiation of microbial function through sediment-hosted aquifers and enrichment of novel symbionts in the deep terrestrial subsurface.</title>
        <authorList>
            <person name="Probst A.J."/>
            <person name="Ladd B."/>
            <person name="Jarett J.K."/>
            <person name="Geller-Mcgrath D.E."/>
            <person name="Sieber C.M.K."/>
            <person name="Emerson J.B."/>
            <person name="Anantharaman K."/>
            <person name="Thomas B.C."/>
            <person name="Malmstrom R."/>
            <person name="Stieglmeier M."/>
            <person name="Klingl A."/>
            <person name="Woyke T."/>
            <person name="Ryan C.M."/>
            <person name="Banfield J.F."/>
        </authorList>
    </citation>
    <scope>NUCLEOTIDE SEQUENCE [LARGE SCALE GENOMIC DNA]</scope>
</reference>
<protein>
    <recommendedName>
        <fullName evidence="5">Transport permease protein</fullName>
    </recommendedName>
</protein>
<feature type="transmembrane region" description="Helical" evidence="5">
    <location>
        <begin position="223"/>
        <end position="245"/>
    </location>
</feature>
<comment type="caution">
    <text evidence="7">The sequence shown here is derived from an EMBL/GenBank/DDBJ whole genome shotgun (WGS) entry which is preliminary data.</text>
</comment>
<evidence type="ECO:0000256" key="3">
    <source>
        <dbReference type="ARBA" id="ARBA00022989"/>
    </source>
</evidence>
<dbReference type="PANTHER" id="PTHR43229">
    <property type="entry name" value="NODULATION PROTEIN J"/>
    <property type="match status" value="1"/>
</dbReference>
<dbReference type="PROSITE" id="PS51012">
    <property type="entry name" value="ABC_TM2"/>
    <property type="match status" value="1"/>
</dbReference>
<dbReference type="PANTHER" id="PTHR43229:SF2">
    <property type="entry name" value="NODULATION PROTEIN J"/>
    <property type="match status" value="1"/>
</dbReference>
<sequence>MSALYILWLRQIKKYFRNKARIVGAVGQPLLFLIALGYGLGPTVEQSGITDYISFLVPGIVGMTILFTSTFIGIELIGDRMFGFLKETLVAPVPRFYIMLGKALGGATVAVFQGIIVFFLAIFIGFDISQVTLGGALIALTAAALIGLLFAAMGLVIASHMQDTSAFPLIINFVMFPIFFLSGALFPLTNIPPALELITKLNPFSYGVDAIRGGLVGSAEHPIWLDLTVVAGVTLVLLIIGSWLFKKIQI</sequence>
<dbReference type="EMBL" id="PFBD01000020">
    <property type="protein sequence ID" value="PIR87089.1"/>
    <property type="molecule type" value="Genomic_DNA"/>
</dbReference>
<keyword evidence="4 5" id="KW-0472">Membrane</keyword>
<feature type="transmembrane region" description="Helical" evidence="5">
    <location>
        <begin position="169"/>
        <end position="188"/>
    </location>
</feature>
<dbReference type="AlphaFoldDB" id="A0A2H0UL06"/>
<keyword evidence="3 5" id="KW-1133">Transmembrane helix</keyword>
<feature type="transmembrane region" description="Helical" evidence="5">
    <location>
        <begin position="52"/>
        <end position="78"/>
    </location>
</feature>